<organism evidence="2 3">
    <name type="scientific">Streptomyces capillispiralis</name>
    <dbReference type="NCBI Taxonomy" id="68182"/>
    <lineage>
        <taxon>Bacteria</taxon>
        <taxon>Bacillati</taxon>
        <taxon>Actinomycetota</taxon>
        <taxon>Actinomycetes</taxon>
        <taxon>Kitasatosporales</taxon>
        <taxon>Streptomycetaceae</taxon>
        <taxon>Streptomyces</taxon>
    </lineage>
</organism>
<protein>
    <submittedName>
        <fullName evidence="2">Trypsin-like peptidase</fullName>
    </submittedName>
</protein>
<evidence type="ECO:0000313" key="2">
    <source>
        <dbReference type="EMBL" id="TWF84879.1"/>
    </source>
</evidence>
<dbReference type="RefSeq" id="WP_145866945.1">
    <property type="nucleotide sequence ID" value="NZ_BNCE01000029.1"/>
</dbReference>
<dbReference type="AlphaFoldDB" id="A0A561TCP1"/>
<reference evidence="2 3" key="1">
    <citation type="submission" date="2019-06" db="EMBL/GenBank/DDBJ databases">
        <title>Sequencing the genomes of 1000 actinobacteria strains.</title>
        <authorList>
            <person name="Klenk H.-P."/>
        </authorList>
    </citation>
    <scope>NUCLEOTIDE SEQUENCE [LARGE SCALE GENOMIC DNA]</scope>
    <source>
        <strain evidence="2 3">DSM 41695</strain>
    </source>
</reference>
<name>A0A561TCP1_9ACTN</name>
<sequence length="1198" mass="124910">MPSRNGPRAAREAQDGWDAGDRRDGWGGSAGECRDSREPQGSGDSAGAQGHPDVLVRIHDLAGRPRGTGFVADHHGTVITSHEAVDGLPRLVLSAAGDRRRVVGADAVTPLPRLDLALVRSEGLGVAPLPVTTRGHIETGTYVRIAAGGWREARVLGTSAVTYTATDRPHALEAALELAVGTAGRDALRLGGGAAGGPVLDAATGTVLGVLGTALRSDERDVGFAVPLLPGVADEGALAAVLAENAATVPAYGTDLNLAGIVALTATSPGGGGPPGPGEPVARAAVLAQLAAFERGGAPVLGLVGPPGSGRTTELAALAARRRRAGLPTLWLRGAELRADDGSVADAARRALDRAAARAAASLAPFPAPAEALGDLGPERLAQLSRAAGRPLLLLLDGPEEMPPAPAHHRAAWTAATVRWLRATGARLAVACRPEYWEEAGFPEAALHAGDDGPDGLPPCVTLGDLTAEEARQARARLGIPEGAVADADARHPLTLRLFAEVRAALADGAPGTGGTTGTGDIPASCAPHHPGAIAIASAVPDVPVGRDQVFSAHLDLMCLRVAARLAAGHGLRGTAVRRLAAKVAGQVHEAARRSLGTGQGDLDRQTFETVFPPGPAPDRLGGGTGWAAAVLAEGLLVPAGTGYRFAHEELADWLQGSHLDVDGALRALVHDHRTPQDPGPVAHHRLGPVVEALLLLARQHGTARLASRLADLTHALDARPDAWWAARLLTGTLARVPDATPYTEVLHLLTDRIVAWREQRRAVRPELGPAFWTGLRLPPEARCALLRRLVHADGPPCESGPRFLDATAGLLAADPVTVLPYLVRWFEDDRPLPATPHATVATAAQALLHTHRHQALDALTEALADSAHRRADQLLTVLAEEEPAALCRAVDRWAQDERPARRAAALTYGLRVAPHVRDDTDRTLLRYAALAVLVRSADRALHGAALALLVRDPKSRDRHLPRALEHFAAGDPHLPPSALTDALATHPEPVLDAFRARLAGADAGRTLRTLADATTPALARPVAALLRESVERRPELTGHVAAYADRRLDRGPADRAVLRSLIAGLLDGGPQPLRVALAGVLAAPGTPASRPLRRELLDLLLTRESDPGVLDAVLRAAARTTGPELRVLVHGTGLMLARTPEGAARLDHCLADLGRHVPGFAAAVAGWLADAPREWDTLVGPATRRTIGHLADTTVPA</sequence>
<dbReference type="InterPro" id="IPR009003">
    <property type="entry name" value="Peptidase_S1_PA"/>
</dbReference>
<gene>
    <name evidence="2" type="ORF">FHX78_111821</name>
</gene>
<accession>A0A561TCP1</accession>
<dbReference type="Pfam" id="PF13365">
    <property type="entry name" value="Trypsin_2"/>
    <property type="match status" value="1"/>
</dbReference>
<feature type="compositionally biased region" description="Basic and acidic residues" evidence="1">
    <location>
        <begin position="9"/>
        <end position="25"/>
    </location>
</feature>
<dbReference type="PANTHER" id="PTHR43019">
    <property type="entry name" value="SERINE ENDOPROTEASE DEGS"/>
    <property type="match status" value="1"/>
</dbReference>
<dbReference type="SUPFAM" id="SSF52540">
    <property type="entry name" value="P-loop containing nucleoside triphosphate hydrolases"/>
    <property type="match status" value="1"/>
</dbReference>
<dbReference type="OrthoDB" id="4194218at2"/>
<dbReference type="EMBL" id="VIWV01000001">
    <property type="protein sequence ID" value="TWF84879.1"/>
    <property type="molecule type" value="Genomic_DNA"/>
</dbReference>
<feature type="region of interest" description="Disordered" evidence="1">
    <location>
        <begin position="1"/>
        <end position="50"/>
    </location>
</feature>
<dbReference type="Proteomes" id="UP000316603">
    <property type="component" value="Unassembled WGS sequence"/>
</dbReference>
<proteinExistence type="predicted"/>
<dbReference type="InterPro" id="IPR027417">
    <property type="entry name" value="P-loop_NTPase"/>
</dbReference>
<dbReference type="Gene3D" id="2.40.10.120">
    <property type="match status" value="1"/>
</dbReference>
<dbReference type="SUPFAM" id="SSF50494">
    <property type="entry name" value="Trypsin-like serine proteases"/>
    <property type="match status" value="1"/>
</dbReference>
<comment type="caution">
    <text evidence="2">The sequence shown here is derived from an EMBL/GenBank/DDBJ whole genome shotgun (WGS) entry which is preliminary data.</text>
</comment>
<evidence type="ECO:0000256" key="1">
    <source>
        <dbReference type="SAM" id="MobiDB-lite"/>
    </source>
</evidence>
<dbReference type="PANTHER" id="PTHR43019:SF23">
    <property type="entry name" value="PROTEASE DO-LIKE 5, CHLOROPLASTIC"/>
    <property type="match status" value="1"/>
</dbReference>
<keyword evidence="3" id="KW-1185">Reference proteome</keyword>
<evidence type="ECO:0000313" key="3">
    <source>
        <dbReference type="Proteomes" id="UP000316603"/>
    </source>
</evidence>